<evidence type="ECO:0000313" key="2">
    <source>
        <dbReference type="EMBL" id="CAL4772955.1"/>
    </source>
</evidence>
<dbReference type="AlphaFoldDB" id="A0A9P1C7N4"/>
<feature type="non-terminal residue" evidence="1">
    <location>
        <position position="154"/>
    </location>
</feature>
<dbReference type="Proteomes" id="UP001152797">
    <property type="component" value="Unassembled WGS sequence"/>
</dbReference>
<comment type="caution">
    <text evidence="1">The sequence shown here is derived from an EMBL/GenBank/DDBJ whole genome shotgun (WGS) entry which is preliminary data.</text>
</comment>
<sequence length="154" mass="17368">TSIDVLANSWLDANPRDCREHVDTGRAGERTLLSQSFPQFPKRRPCRGEINSSKYLAAEEAILNAEWALQSSSMLDDAWIQDIRATLSNEPDPHWSVWPAWKELVAAAHPLHDTLRKIEISEFSHKAPRKPLLHGTKFYCWGLALAAPSPRPCS</sequence>
<evidence type="ECO:0000313" key="3">
    <source>
        <dbReference type="Proteomes" id="UP001152797"/>
    </source>
</evidence>
<dbReference type="EMBL" id="CAMXCT030001004">
    <property type="protein sequence ID" value="CAL4772955.1"/>
    <property type="molecule type" value="Genomic_DNA"/>
</dbReference>
<organism evidence="1">
    <name type="scientific">Cladocopium goreaui</name>
    <dbReference type="NCBI Taxonomy" id="2562237"/>
    <lineage>
        <taxon>Eukaryota</taxon>
        <taxon>Sar</taxon>
        <taxon>Alveolata</taxon>
        <taxon>Dinophyceae</taxon>
        <taxon>Suessiales</taxon>
        <taxon>Symbiodiniaceae</taxon>
        <taxon>Cladocopium</taxon>
    </lineage>
</organism>
<keyword evidence="3" id="KW-1185">Reference proteome</keyword>
<keyword evidence="2" id="KW-0407">Ion channel</keyword>
<keyword evidence="2" id="KW-0813">Transport</keyword>
<name>A0A9P1C7N4_9DINO</name>
<dbReference type="OrthoDB" id="422424at2759"/>
<proteinExistence type="predicted"/>
<gene>
    <name evidence="1" type="ORF">C1SCF055_LOCUS13069</name>
</gene>
<reference evidence="1" key="1">
    <citation type="submission" date="2022-10" db="EMBL/GenBank/DDBJ databases">
        <authorList>
            <person name="Chen Y."/>
            <person name="Dougan E. K."/>
            <person name="Chan C."/>
            <person name="Rhodes N."/>
            <person name="Thang M."/>
        </authorList>
    </citation>
    <scope>NUCLEOTIDE SEQUENCE</scope>
</reference>
<protein>
    <submittedName>
        <fullName evidence="2">G protein-activated inward rectifier potassium channel 4</fullName>
    </submittedName>
</protein>
<reference evidence="2 3" key="2">
    <citation type="submission" date="2024-05" db="EMBL/GenBank/DDBJ databases">
        <authorList>
            <person name="Chen Y."/>
            <person name="Shah S."/>
            <person name="Dougan E. K."/>
            <person name="Thang M."/>
            <person name="Chan C."/>
        </authorList>
    </citation>
    <scope>NUCLEOTIDE SEQUENCE [LARGE SCALE GENOMIC DNA]</scope>
</reference>
<accession>A0A9P1C7N4</accession>
<dbReference type="GO" id="GO:0034220">
    <property type="term" value="P:monoatomic ion transmembrane transport"/>
    <property type="evidence" value="ECO:0007669"/>
    <property type="project" value="UniProtKB-KW"/>
</dbReference>
<keyword evidence="2" id="KW-0406">Ion transport</keyword>
<dbReference type="EMBL" id="CAMXCT020001004">
    <property type="protein sequence ID" value="CAL1139018.1"/>
    <property type="molecule type" value="Genomic_DNA"/>
</dbReference>
<dbReference type="EMBL" id="CAMXCT010001004">
    <property type="protein sequence ID" value="CAI3985643.1"/>
    <property type="molecule type" value="Genomic_DNA"/>
</dbReference>
<feature type="non-terminal residue" evidence="1">
    <location>
        <position position="1"/>
    </location>
</feature>
<evidence type="ECO:0000313" key="1">
    <source>
        <dbReference type="EMBL" id="CAI3985643.1"/>
    </source>
</evidence>